<dbReference type="GO" id="GO:0033179">
    <property type="term" value="C:proton-transporting V-type ATPase, V0 domain"/>
    <property type="evidence" value="ECO:0007669"/>
    <property type="project" value="InterPro"/>
</dbReference>
<evidence type="ECO:0000256" key="2">
    <source>
        <dbReference type="ARBA" id="ARBA00009904"/>
    </source>
</evidence>
<feature type="transmembrane region" description="Helical" evidence="8">
    <location>
        <begin position="456"/>
        <end position="476"/>
    </location>
</feature>
<dbReference type="GO" id="GO:0046961">
    <property type="term" value="F:proton-transporting ATPase activity, rotational mechanism"/>
    <property type="evidence" value="ECO:0007669"/>
    <property type="project" value="InterPro"/>
</dbReference>
<name>A0A1G1WZA1_9BACT</name>
<dbReference type="Gene3D" id="3.30.70.2170">
    <property type="match status" value="1"/>
</dbReference>
<accession>A0A1G1WZA1</accession>
<dbReference type="GO" id="GO:0007035">
    <property type="term" value="P:vacuolar acidification"/>
    <property type="evidence" value="ECO:0007669"/>
    <property type="project" value="TreeGrafter"/>
</dbReference>
<keyword evidence="5 8" id="KW-1133">Transmembrane helix</keyword>
<protein>
    <submittedName>
        <fullName evidence="9">Uncharacterized protein</fullName>
    </submittedName>
</protein>
<dbReference type="PANTHER" id="PTHR11629:SF63">
    <property type="entry name" value="V-TYPE PROTON ATPASE SUBUNIT A"/>
    <property type="match status" value="1"/>
</dbReference>
<feature type="transmembrane region" description="Helical" evidence="8">
    <location>
        <begin position="602"/>
        <end position="626"/>
    </location>
</feature>
<feature type="transmembrane region" description="Helical" evidence="8">
    <location>
        <begin position="488"/>
        <end position="508"/>
    </location>
</feature>
<evidence type="ECO:0000256" key="4">
    <source>
        <dbReference type="ARBA" id="ARBA00022692"/>
    </source>
</evidence>
<dbReference type="Pfam" id="PF01496">
    <property type="entry name" value="V_ATPase_I"/>
    <property type="match status" value="2"/>
</dbReference>
<organism evidence="9 10">
    <name type="scientific">Candidatus Andersenbacteria bacterium RIFCSPHIGHO2_12_FULL_45_11</name>
    <dbReference type="NCBI Taxonomy" id="1797281"/>
    <lineage>
        <taxon>Bacteria</taxon>
        <taxon>Candidatus Anderseniibacteriota</taxon>
    </lineage>
</organism>
<evidence type="ECO:0000313" key="9">
    <source>
        <dbReference type="EMBL" id="OGY33065.1"/>
    </source>
</evidence>
<dbReference type="PANTHER" id="PTHR11629">
    <property type="entry name" value="VACUOLAR PROTON ATPASES"/>
    <property type="match status" value="1"/>
</dbReference>
<dbReference type="AlphaFoldDB" id="A0A1G1WZA1"/>
<comment type="subcellular location">
    <subcellularLocation>
        <location evidence="1">Membrane</location>
        <topology evidence="1">Multi-pass membrane protein</topology>
    </subcellularLocation>
</comment>
<dbReference type="Proteomes" id="UP000177528">
    <property type="component" value="Unassembled WGS sequence"/>
</dbReference>
<dbReference type="EMBL" id="MHHR01000033">
    <property type="protein sequence ID" value="OGY33065.1"/>
    <property type="molecule type" value="Genomic_DNA"/>
</dbReference>
<evidence type="ECO:0000256" key="1">
    <source>
        <dbReference type="ARBA" id="ARBA00004141"/>
    </source>
</evidence>
<dbReference type="GO" id="GO:0051117">
    <property type="term" value="F:ATPase binding"/>
    <property type="evidence" value="ECO:0007669"/>
    <property type="project" value="TreeGrafter"/>
</dbReference>
<dbReference type="InterPro" id="IPR002490">
    <property type="entry name" value="V-ATPase_116kDa_su"/>
</dbReference>
<proteinExistence type="inferred from homology"/>
<feature type="transmembrane region" description="Helical" evidence="8">
    <location>
        <begin position="364"/>
        <end position="387"/>
    </location>
</feature>
<feature type="transmembrane region" description="Helical" evidence="8">
    <location>
        <begin position="569"/>
        <end position="590"/>
    </location>
</feature>
<dbReference type="Gene3D" id="1.20.1460.20">
    <property type="match status" value="1"/>
</dbReference>
<feature type="transmembrane region" description="Helical" evidence="8">
    <location>
        <begin position="514"/>
        <end position="536"/>
    </location>
</feature>
<keyword evidence="4 8" id="KW-0812">Transmembrane</keyword>
<keyword evidence="3" id="KW-0813">Transport</keyword>
<reference evidence="9 10" key="1">
    <citation type="journal article" date="2016" name="Nat. Commun.">
        <title>Thousands of microbial genomes shed light on interconnected biogeochemical processes in an aquifer system.</title>
        <authorList>
            <person name="Anantharaman K."/>
            <person name="Brown C.T."/>
            <person name="Hug L.A."/>
            <person name="Sharon I."/>
            <person name="Castelle C.J."/>
            <person name="Probst A.J."/>
            <person name="Thomas B.C."/>
            <person name="Singh A."/>
            <person name="Wilkins M.J."/>
            <person name="Karaoz U."/>
            <person name="Brodie E.L."/>
            <person name="Williams K.H."/>
            <person name="Hubbard S.S."/>
            <person name="Banfield J.F."/>
        </authorList>
    </citation>
    <scope>NUCLEOTIDE SEQUENCE [LARGE SCALE GENOMIC DNA]</scope>
</reference>
<dbReference type="Gene3D" id="3.30.70.2750">
    <property type="match status" value="1"/>
</dbReference>
<keyword evidence="7 8" id="KW-0472">Membrane</keyword>
<comment type="caution">
    <text evidence="9">The sequence shown here is derived from an EMBL/GenBank/DDBJ whole genome shotgun (WGS) entry which is preliminary data.</text>
</comment>
<evidence type="ECO:0000256" key="7">
    <source>
        <dbReference type="ARBA" id="ARBA00023136"/>
    </source>
</evidence>
<keyword evidence="6" id="KW-0406">Ion transport</keyword>
<sequence>MIAEMSKTTIAIPRSQREGLLQFLQEESVLHIIEHDEVLRDQVQESTDTSYHLAQLQLTLEFIARMKKELEIHASRSLKNLFARKPLASLVDLERVAIDVEIPSLIQTVQHINDELVSLDARMVEVRDSLRCLDPWASLLLYAQDADMLHTTLIHHLLIVSARDEREVLDALETIPTAIWQVVHRDSSKNRVTVYLEFVAHSNDAAFVEEVEQRLDATLVTLPVAQEESIAGKHAALVREEQMLMKKRVAVLAQARGIVARERDILFAYDAVLHREERERVSSAAWHSSYTVVISGWVPTTWAALFTKRLADVFPDAAVEMSSPEAQDKAPILFQNNSLVRPFEVVTDLYGKPAYHELDPTGPLALFFLISFALALTDAGYGVLIMIATLIAEKFFRLKRDMQKMMRLLFFGGAMTVVMGALTGGWFSINLDMLSDGVAKDVLLGVKLLDPLKQPMLFLGIIFGFGVVQLLYAWIVRGLYHWKRGEKNIAIMDDFSWVVLVITIILSIASSKGFLFESLALELQWLMYAAFAFIVITQGRASKNIFLRIGVGLLSLNGLIAFVSDMLSYSRLLALGLATGIIGLVVNLIASMVHESIPVVGVVLAGVVLIVGHVFNLGINALGAFIHSGRLQFVEFFPKFLEGGGVAFRPFGRVGKHVDDPRDFSRV</sequence>
<evidence type="ECO:0000256" key="6">
    <source>
        <dbReference type="ARBA" id="ARBA00023065"/>
    </source>
</evidence>
<evidence type="ECO:0000256" key="3">
    <source>
        <dbReference type="ARBA" id="ARBA00022448"/>
    </source>
</evidence>
<evidence type="ECO:0000256" key="8">
    <source>
        <dbReference type="SAM" id="Phobius"/>
    </source>
</evidence>
<dbReference type="GO" id="GO:0016471">
    <property type="term" value="C:vacuolar proton-transporting V-type ATPase complex"/>
    <property type="evidence" value="ECO:0007669"/>
    <property type="project" value="TreeGrafter"/>
</dbReference>
<evidence type="ECO:0000313" key="10">
    <source>
        <dbReference type="Proteomes" id="UP000177528"/>
    </source>
</evidence>
<comment type="similarity">
    <text evidence="2">Belongs to the V-ATPase 116 kDa subunit family.</text>
</comment>
<feature type="transmembrane region" description="Helical" evidence="8">
    <location>
        <begin position="545"/>
        <end position="563"/>
    </location>
</feature>
<feature type="transmembrane region" description="Helical" evidence="8">
    <location>
        <begin position="408"/>
        <end position="429"/>
    </location>
</feature>
<evidence type="ECO:0000256" key="5">
    <source>
        <dbReference type="ARBA" id="ARBA00022989"/>
    </source>
</evidence>
<gene>
    <name evidence="9" type="ORF">A3D99_01245</name>
</gene>